<dbReference type="Proteomes" id="UP000233730">
    <property type="component" value="Unassembled WGS sequence"/>
</dbReference>
<comment type="caution">
    <text evidence="2">The sequence shown here is derived from an EMBL/GenBank/DDBJ whole genome shotgun (WGS) entry which is preliminary data.</text>
</comment>
<dbReference type="AlphaFoldDB" id="A0A2N3QLP7"/>
<feature type="chain" id="PRO_5039055037" description="Lipoprotein" evidence="1">
    <location>
        <begin position="29"/>
        <end position="297"/>
    </location>
</feature>
<reference evidence="2 3" key="1">
    <citation type="submission" date="2017-10" db="EMBL/GenBank/DDBJ databases">
        <title>Bifidobacterium genomics.</title>
        <authorList>
            <person name="Lugli G.A."/>
            <person name="Milani C."/>
            <person name="Mancabelli L."/>
        </authorList>
    </citation>
    <scope>NUCLEOTIDE SEQUENCE [LARGE SCALE GENOMIC DNA]</scope>
    <source>
        <strain evidence="2 3">1524B</strain>
    </source>
</reference>
<evidence type="ECO:0008006" key="4">
    <source>
        <dbReference type="Google" id="ProtNLM"/>
    </source>
</evidence>
<protein>
    <recommendedName>
        <fullName evidence="4">Lipoprotein</fullName>
    </recommendedName>
</protein>
<evidence type="ECO:0000256" key="1">
    <source>
        <dbReference type="SAM" id="SignalP"/>
    </source>
</evidence>
<gene>
    <name evidence="2" type="ORF">CQR46_0175</name>
</gene>
<evidence type="ECO:0000313" key="2">
    <source>
        <dbReference type="EMBL" id="PKU92599.1"/>
    </source>
</evidence>
<name>A0A2N3QLP7_9BIFI</name>
<proteinExistence type="predicted"/>
<dbReference type="PROSITE" id="PS51257">
    <property type="entry name" value="PROKAR_LIPOPROTEIN"/>
    <property type="match status" value="1"/>
</dbReference>
<sequence length="297" mass="32967">MRLSDYCRRVLSTCVVMVVAVSVGSCGAGHPNAADVPDMVTSAIVDLSSVDMEIMQAQEILKRQCMRTKGFDVPIDYTVITVPQSYVDVGGVFRSSEEAETVGYSTQTADLQGRSVALDSYVDALSDSERNRYEQEEGDLDTGGCAAQAYTVLLESPENTRAVFDTFDDVIREQSFSAIEDADVQSAVMDEYVPCMKKAGYNVRGLRGGELAGKKFGRYRKWNEPPNDEEKAMAVQDYQCQADANLMQRIDNALERNAGTWMVANEAMLLERHEKLQQARERANQVISGKLSYEVRD</sequence>
<evidence type="ECO:0000313" key="3">
    <source>
        <dbReference type="Proteomes" id="UP000233730"/>
    </source>
</evidence>
<accession>A0A2N3QLP7</accession>
<keyword evidence="1" id="KW-0732">Signal</keyword>
<organism evidence="2 3">
    <name type="scientific">Bifidobacterium pseudolongum subsp. globosum</name>
    <dbReference type="NCBI Taxonomy" id="1690"/>
    <lineage>
        <taxon>Bacteria</taxon>
        <taxon>Bacillati</taxon>
        <taxon>Actinomycetota</taxon>
        <taxon>Actinomycetes</taxon>
        <taxon>Bifidobacteriales</taxon>
        <taxon>Bifidobacteriaceae</taxon>
        <taxon>Bifidobacterium</taxon>
    </lineage>
</organism>
<feature type="signal peptide" evidence="1">
    <location>
        <begin position="1"/>
        <end position="28"/>
    </location>
</feature>
<dbReference type="EMBL" id="PCGZ01000001">
    <property type="protein sequence ID" value="PKU92599.1"/>
    <property type="molecule type" value="Genomic_DNA"/>
</dbReference>